<name>A0AA48M589_9ZZZZ</name>
<evidence type="ECO:0000256" key="2">
    <source>
        <dbReference type="ARBA" id="ARBA00022723"/>
    </source>
</evidence>
<dbReference type="SUPFAM" id="SSF51316">
    <property type="entry name" value="Mss4-like"/>
    <property type="match status" value="1"/>
</dbReference>
<protein>
    <recommendedName>
        <fullName evidence="5">CENP-V/GFA domain-containing protein</fullName>
    </recommendedName>
</protein>
<reference evidence="6" key="1">
    <citation type="submission" date="2023-07" db="EMBL/GenBank/DDBJ databases">
        <authorList>
            <person name="Pelsma A.J. K."/>
        </authorList>
    </citation>
    <scope>NUCLEOTIDE SEQUENCE</scope>
</reference>
<dbReference type="GO" id="GO:0016846">
    <property type="term" value="F:carbon-sulfur lyase activity"/>
    <property type="evidence" value="ECO:0007669"/>
    <property type="project" value="InterPro"/>
</dbReference>
<dbReference type="EMBL" id="OY288114">
    <property type="protein sequence ID" value="CAJ0883427.1"/>
    <property type="molecule type" value="Genomic_DNA"/>
</dbReference>
<dbReference type="PROSITE" id="PS51891">
    <property type="entry name" value="CENP_V_GFA"/>
    <property type="match status" value="1"/>
</dbReference>
<keyword evidence="3" id="KW-0862">Zinc</keyword>
<evidence type="ECO:0000259" key="5">
    <source>
        <dbReference type="PROSITE" id="PS51891"/>
    </source>
</evidence>
<dbReference type="Pfam" id="PF04828">
    <property type="entry name" value="GFA"/>
    <property type="match status" value="1"/>
</dbReference>
<evidence type="ECO:0000256" key="3">
    <source>
        <dbReference type="ARBA" id="ARBA00022833"/>
    </source>
</evidence>
<keyword evidence="2" id="KW-0479">Metal-binding</keyword>
<organism evidence="6">
    <name type="scientific">freshwater sediment metagenome</name>
    <dbReference type="NCBI Taxonomy" id="556182"/>
    <lineage>
        <taxon>unclassified sequences</taxon>
        <taxon>metagenomes</taxon>
        <taxon>ecological metagenomes</taxon>
    </lineage>
</organism>
<dbReference type="AlphaFoldDB" id="A0AA48M589"/>
<evidence type="ECO:0000256" key="4">
    <source>
        <dbReference type="ARBA" id="ARBA00023239"/>
    </source>
</evidence>
<gene>
    <name evidence="6" type="ORF">AMST5_03431</name>
</gene>
<dbReference type="InterPro" id="IPR006913">
    <property type="entry name" value="CENP-V/GFA"/>
</dbReference>
<dbReference type="PANTHER" id="PTHR33337">
    <property type="entry name" value="GFA DOMAIN-CONTAINING PROTEIN"/>
    <property type="match status" value="1"/>
</dbReference>
<keyword evidence="4" id="KW-0456">Lyase</keyword>
<dbReference type="Gene3D" id="3.90.1590.10">
    <property type="entry name" value="glutathione-dependent formaldehyde- activating enzyme (gfa)"/>
    <property type="match status" value="1"/>
</dbReference>
<dbReference type="PANTHER" id="PTHR33337:SF40">
    <property type="entry name" value="CENP-V_GFA DOMAIN-CONTAINING PROTEIN-RELATED"/>
    <property type="match status" value="1"/>
</dbReference>
<evidence type="ECO:0000313" key="6">
    <source>
        <dbReference type="EMBL" id="CAJ0883427.1"/>
    </source>
</evidence>
<dbReference type="GO" id="GO:0046872">
    <property type="term" value="F:metal ion binding"/>
    <property type="evidence" value="ECO:0007669"/>
    <property type="project" value="UniProtKB-KW"/>
</dbReference>
<sequence>MSRTVMGACQCGAVRFRIEGEFAAFFLCHCSRCRRDTGSAHSANLFSSTALLDWISGRDSIKTYRIPRTRHQKSFCVDCGAALPTQEGALLVVPAGCLESDVDIRPSAHICYGSRATWDQLLDDIPKIDGLPPEPR</sequence>
<evidence type="ECO:0000256" key="1">
    <source>
        <dbReference type="ARBA" id="ARBA00005495"/>
    </source>
</evidence>
<comment type="similarity">
    <text evidence="1">Belongs to the Gfa family.</text>
</comment>
<proteinExistence type="inferred from homology"/>
<accession>A0AA48M589</accession>
<feature type="domain" description="CENP-V/GFA" evidence="5">
    <location>
        <begin position="5"/>
        <end position="119"/>
    </location>
</feature>
<dbReference type="InterPro" id="IPR011057">
    <property type="entry name" value="Mss4-like_sf"/>
</dbReference>